<dbReference type="Proteomes" id="UP001228905">
    <property type="component" value="Unassembled WGS sequence"/>
</dbReference>
<dbReference type="InterPro" id="IPR006311">
    <property type="entry name" value="TAT_signal"/>
</dbReference>
<feature type="chain" id="PRO_5047021585" evidence="1">
    <location>
        <begin position="24"/>
        <end position="569"/>
    </location>
</feature>
<dbReference type="PANTHER" id="PTHR46825:SF9">
    <property type="entry name" value="BETA-LACTAMASE-RELATED DOMAIN-CONTAINING PROTEIN"/>
    <property type="match status" value="1"/>
</dbReference>
<comment type="caution">
    <text evidence="3">The sequence shown here is derived from an EMBL/GenBank/DDBJ whole genome shotgun (WGS) entry which is preliminary data.</text>
</comment>
<gene>
    <name evidence="3" type="ORF">QO010_003882</name>
</gene>
<dbReference type="RefSeq" id="WP_307351923.1">
    <property type="nucleotide sequence ID" value="NZ_JAUSVS010000009.1"/>
</dbReference>
<protein>
    <submittedName>
        <fullName evidence="3">CubicO group peptidase (Beta-lactamase class C family)</fullName>
    </submittedName>
</protein>
<evidence type="ECO:0000256" key="1">
    <source>
        <dbReference type="SAM" id="SignalP"/>
    </source>
</evidence>
<dbReference type="InterPro" id="IPR050491">
    <property type="entry name" value="AmpC-like"/>
</dbReference>
<keyword evidence="1" id="KW-0732">Signal</keyword>
<organism evidence="3 4">
    <name type="scientific">Caulobacter ginsengisoli</name>
    <dbReference type="NCBI Taxonomy" id="400775"/>
    <lineage>
        <taxon>Bacteria</taxon>
        <taxon>Pseudomonadati</taxon>
        <taxon>Pseudomonadota</taxon>
        <taxon>Alphaproteobacteria</taxon>
        <taxon>Caulobacterales</taxon>
        <taxon>Caulobacteraceae</taxon>
        <taxon>Caulobacter</taxon>
    </lineage>
</organism>
<dbReference type="SUPFAM" id="SSF56601">
    <property type="entry name" value="beta-lactamase/transpeptidase-like"/>
    <property type="match status" value="1"/>
</dbReference>
<dbReference type="InterPro" id="IPR012338">
    <property type="entry name" value="Beta-lactam/transpept-like"/>
</dbReference>
<evidence type="ECO:0000259" key="2">
    <source>
        <dbReference type="Pfam" id="PF00144"/>
    </source>
</evidence>
<name>A0ABU0IVP9_9CAUL</name>
<keyword evidence="4" id="KW-1185">Reference proteome</keyword>
<reference evidence="3 4" key="1">
    <citation type="submission" date="2023-07" db="EMBL/GenBank/DDBJ databases">
        <title>Genomic Encyclopedia of Type Strains, Phase IV (KMG-IV): sequencing the most valuable type-strain genomes for metagenomic binning, comparative biology and taxonomic classification.</title>
        <authorList>
            <person name="Goeker M."/>
        </authorList>
    </citation>
    <scope>NUCLEOTIDE SEQUENCE [LARGE SCALE GENOMIC DNA]</scope>
    <source>
        <strain evidence="3 4">DSM 18695</strain>
    </source>
</reference>
<dbReference type="Gene3D" id="3.40.710.10">
    <property type="entry name" value="DD-peptidase/beta-lactamase superfamily"/>
    <property type="match status" value="1"/>
</dbReference>
<dbReference type="EMBL" id="JAUSVS010000009">
    <property type="protein sequence ID" value="MDQ0466089.1"/>
    <property type="molecule type" value="Genomic_DNA"/>
</dbReference>
<dbReference type="PROSITE" id="PS51318">
    <property type="entry name" value="TAT"/>
    <property type="match status" value="1"/>
</dbReference>
<dbReference type="Pfam" id="PF00144">
    <property type="entry name" value="Beta-lactamase"/>
    <property type="match status" value="1"/>
</dbReference>
<sequence>MGLINRRAWLGLAAGAAAAPAMAATAAGTRPWAVTIPSPGQGDYAGAIERIRACAEQEMTVWGLPGMTLAITDERGFEAIISLGWADRGARKAVQPGHYFQIGSISKSFAGLALFRLADQGKLDLSAPAARVLPGAAWPDDPGVTVARLLSHTSGLPGNAPIFPPAPDQTLWTGFAPGSGFSYSNTAYALLGKVLTQLTGLSTPQALQDLVMRPLGLTGMLSVIRSADRHLFPLSYWPALSDRAPLVGGPLDRAPWVESDFAAGSISATAAMMARYARFLMAAGRGQGGPLMSDAAMARFVKPQTPAEEFGKGARYAHGLAVTVLDDHDCLFHTGGMVSFNSALTVDPVSGVGAFASVNAGLIPYRPRATTNYACQVLRAVVEGRPLPDLPTISREAPVENAADYLGVYGQGSRFEVKPAGQGLALDGPQGHARMELAGPDVFSTDDGSFAPLGLRFVREGEKVIGCWCGGTFYGRGGAAGPPADPRLRALAGTYFSNSPWEGIVRVFAQGEELVMGGAILKPAPDGTWRFEDPELACERVRFEAPLSGRPSRLSLSGSWFERLEDGVQ</sequence>
<proteinExistence type="predicted"/>
<accession>A0ABU0IVP9</accession>
<feature type="domain" description="Beta-lactamase-related" evidence="2">
    <location>
        <begin position="52"/>
        <end position="371"/>
    </location>
</feature>
<evidence type="ECO:0000313" key="4">
    <source>
        <dbReference type="Proteomes" id="UP001228905"/>
    </source>
</evidence>
<dbReference type="PANTHER" id="PTHR46825">
    <property type="entry name" value="D-ALANYL-D-ALANINE-CARBOXYPEPTIDASE/ENDOPEPTIDASE AMPH"/>
    <property type="match status" value="1"/>
</dbReference>
<dbReference type="InterPro" id="IPR001466">
    <property type="entry name" value="Beta-lactam-related"/>
</dbReference>
<feature type="signal peptide" evidence="1">
    <location>
        <begin position="1"/>
        <end position="23"/>
    </location>
</feature>
<evidence type="ECO:0000313" key="3">
    <source>
        <dbReference type="EMBL" id="MDQ0466089.1"/>
    </source>
</evidence>